<keyword evidence="7" id="KW-1185">Reference proteome</keyword>
<evidence type="ECO:0000256" key="3">
    <source>
        <dbReference type="ARBA" id="ARBA00022833"/>
    </source>
</evidence>
<dbReference type="GO" id="GO:0016846">
    <property type="term" value="F:carbon-sulfur lyase activity"/>
    <property type="evidence" value="ECO:0007669"/>
    <property type="project" value="InterPro"/>
</dbReference>
<evidence type="ECO:0000313" key="7">
    <source>
        <dbReference type="Proteomes" id="UP000676409"/>
    </source>
</evidence>
<evidence type="ECO:0000259" key="5">
    <source>
        <dbReference type="PROSITE" id="PS51891"/>
    </source>
</evidence>
<dbReference type="RefSeq" id="WP_211938158.1">
    <property type="nucleotide sequence ID" value="NZ_CP073078.1"/>
</dbReference>
<dbReference type="PANTHER" id="PTHR33337">
    <property type="entry name" value="GFA DOMAIN-CONTAINING PROTEIN"/>
    <property type="match status" value="1"/>
</dbReference>
<reference evidence="6" key="1">
    <citation type="submission" date="2021-04" db="EMBL/GenBank/DDBJ databases">
        <title>The complete genome sequence of Caulobacter sp. S6.</title>
        <authorList>
            <person name="Tang Y."/>
            <person name="Ouyang W."/>
            <person name="Liu Q."/>
            <person name="Huang B."/>
            <person name="Guo Z."/>
            <person name="Lei P."/>
        </authorList>
    </citation>
    <scope>NUCLEOTIDE SEQUENCE</scope>
    <source>
        <strain evidence="6">S6</strain>
    </source>
</reference>
<dbReference type="AlphaFoldDB" id="A0A975G0A0"/>
<protein>
    <submittedName>
        <fullName evidence="6">GFA family protein</fullName>
    </submittedName>
</protein>
<organism evidence="6 7">
    <name type="scientific">Phenylobacterium montanum</name>
    <dbReference type="NCBI Taxonomy" id="2823693"/>
    <lineage>
        <taxon>Bacteria</taxon>
        <taxon>Pseudomonadati</taxon>
        <taxon>Pseudomonadota</taxon>
        <taxon>Alphaproteobacteria</taxon>
        <taxon>Caulobacterales</taxon>
        <taxon>Caulobacteraceae</taxon>
        <taxon>Phenylobacterium</taxon>
    </lineage>
</organism>
<dbReference type="Pfam" id="PF04828">
    <property type="entry name" value="GFA"/>
    <property type="match status" value="1"/>
</dbReference>
<sequence>MRGRLTGGCHCGGVRFAYAGELGGAQGAVTLCWCADCRRAQGFAAAVAPAEATGFEVTQGADLICEYESSPGKRRAFCRACGSPLYSRRDDRPEGLRLRLGALDQTPESLAIEAQIHTAARPAWAAEACEAPAYPGTEPGR</sequence>
<evidence type="ECO:0000256" key="4">
    <source>
        <dbReference type="ARBA" id="ARBA00023239"/>
    </source>
</evidence>
<dbReference type="SUPFAM" id="SSF51316">
    <property type="entry name" value="Mss4-like"/>
    <property type="match status" value="1"/>
</dbReference>
<proteinExistence type="inferred from homology"/>
<dbReference type="KEGG" id="caul:KCG34_24270"/>
<evidence type="ECO:0000256" key="1">
    <source>
        <dbReference type="ARBA" id="ARBA00005495"/>
    </source>
</evidence>
<keyword evidence="2" id="KW-0479">Metal-binding</keyword>
<dbReference type="GO" id="GO:0046872">
    <property type="term" value="F:metal ion binding"/>
    <property type="evidence" value="ECO:0007669"/>
    <property type="project" value="UniProtKB-KW"/>
</dbReference>
<accession>A0A975G0A0</accession>
<dbReference type="Proteomes" id="UP000676409">
    <property type="component" value="Chromosome"/>
</dbReference>
<keyword evidence="4" id="KW-0456">Lyase</keyword>
<feature type="domain" description="CENP-V/GFA" evidence="5">
    <location>
        <begin position="5"/>
        <end position="125"/>
    </location>
</feature>
<gene>
    <name evidence="6" type="ORF">KCG34_24270</name>
</gene>
<name>A0A975G0A0_9CAUL</name>
<dbReference type="InterPro" id="IPR006913">
    <property type="entry name" value="CENP-V/GFA"/>
</dbReference>
<dbReference type="Gene3D" id="3.90.1590.10">
    <property type="entry name" value="glutathione-dependent formaldehyde- activating enzyme (gfa)"/>
    <property type="match status" value="1"/>
</dbReference>
<comment type="similarity">
    <text evidence="1">Belongs to the Gfa family.</text>
</comment>
<dbReference type="EMBL" id="CP073078">
    <property type="protein sequence ID" value="QUD88107.1"/>
    <property type="molecule type" value="Genomic_DNA"/>
</dbReference>
<dbReference type="PANTHER" id="PTHR33337:SF40">
    <property type="entry name" value="CENP-V_GFA DOMAIN-CONTAINING PROTEIN-RELATED"/>
    <property type="match status" value="1"/>
</dbReference>
<keyword evidence="3" id="KW-0862">Zinc</keyword>
<dbReference type="PROSITE" id="PS51891">
    <property type="entry name" value="CENP_V_GFA"/>
    <property type="match status" value="1"/>
</dbReference>
<evidence type="ECO:0000313" key="6">
    <source>
        <dbReference type="EMBL" id="QUD88107.1"/>
    </source>
</evidence>
<evidence type="ECO:0000256" key="2">
    <source>
        <dbReference type="ARBA" id="ARBA00022723"/>
    </source>
</evidence>
<dbReference type="InterPro" id="IPR011057">
    <property type="entry name" value="Mss4-like_sf"/>
</dbReference>